<dbReference type="Gene3D" id="3.30.300.30">
    <property type="match status" value="1"/>
</dbReference>
<dbReference type="SUPFAM" id="SSF56801">
    <property type="entry name" value="Acetyl-CoA synthetase-like"/>
    <property type="match status" value="1"/>
</dbReference>
<evidence type="ECO:0000256" key="3">
    <source>
        <dbReference type="ARBA" id="ARBA00022741"/>
    </source>
</evidence>
<reference evidence="8" key="1">
    <citation type="submission" date="2020-02" db="EMBL/GenBank/DDBJ databases">
        <title>Streptomyces sp. ASO4wet.</title>
        <authorList>
            <person name="Risdian C."/>
            <person name="Landwehr W."/>
            <person name="Schupp P."/>
            <person name="Wink J."/>
        </authorList>
    </citation>
    <scope>NUCLEOTIDE SEQUENCE [LARGE SCALE GENOMIC DNA]</scope>
    <source>
        <strain evidence="8">ASO4wet</strain>
    </source>
</reference>
<protein>
    <submittedName>
        <fullName evidence="7">Acyl--CoA ligase</fullName>
    </submittedName>
</protein>
<dbReference type="GO" id="GO:0016405">
    <property type="term" value="F:CoA-ligase activity"/>
    <property type="evidence" value="ECO:0007669"/>
    <property type="project" value="UniProtKB-ARBA"/>
</dbReference>
<dbReference type="Proteomes" id="UP000595046">
    <property type="component" value="Chromosome"/>
</dbReference>
<dbReference type="InterPro" id="IPR025110">
    <property type="entry name" value="AMP-bd_C"/>
</dbReference>
<dbReference type="InterPro" id="IPR051087">
    <property type="entry name" value="Mitochondrial_ACSM"/>
</dbReference>
<dbReference type="PROSITE" id="PS00455">
    <property type="entry name" value="AMP_BINDING"/>
    <property type="match status" value="1"/>
</dbReference>
<gene>
    <name evidence="7" type="ORF">G4Z16_25425</name>
</gene>
<keyword evidence="4" id="KW-0067">ATP-binding</keyword>
<dbReference type="GO" id="GO:0006637">
    <property type="term" value="P:acyl-CoA metabolic process"/>
    <property type="evidence" value="ECO:0007669"/>
    <property type="project" value="TreeGrafter"/>
</dbReference>
<sequence length="544" mass="57948">MSTGETWTQIEAALSRDPAEGFNSAQEACSRYADEPGRLALIVRHADGTSERWTYRELDRAAAKAGRMFARAGLRRGDRVAGLLSRQVESWIVALAAWRSGLVYVPLFCGFGTDALAYRLRSSNARLVVAGHQWRDTLEAALSALDEELRVFTVTGPRGSGLVRGDESFWAEWDRSAADGPLAATAAGDPATLLFTSGTTGDPKSCVMPHSALLSVLPFARFSLGVSSRDLLFTAADPGWAYGLYSTGAAPMAMGVPRVLYSGDFDPAAWVRVLREEGVSSIAAAPSAYRKLLSVLRRQGAPGELTAAAAAGEPLDADTAASWADAGAPPIRDGYGLSEIGMVLADLAGDSPPQPGTLGGPVPGFTVRLVHHDGEPVADGESGLIAVERPKYQLSSGYENRPDDWDAKWRGDLFVTDDRARVLSGGRWQFLGREDDMIVTSGYNVSPVEVERVLTEHPGVAEAAAVAGTGRRGGTVVRAVVVRAEPTAPAEELEAELRSAVSRRVGAHAAPRLFDYMDALPRNSVGKLLRSALRSQTEDPHAQP</sequence>
<feature type="domain" description="AMP-dependent synthetase/ligase" evidence="5">
    <location>
        <begin position="34"/>
        <end position="398"/>
    </location>
</feature>
<proteinExistence type="inferred from homology"/>
<name>A0A7T1TA66_9ACTN</name>
<keyword evidence="3" id="KW-0547">Nucleotide-binding</keyword>
<dbReference type="Pfam" id="PF13193">
    <property type="entry name" value="AMP-binding_C"/>
    <property type="match status" value="1"/>
</dbReference>
<evidence type="ECO:0000256" key="2">
    <source>
        <dbReference type="ARBA" id="ARBA00022598"/>
    </source>
</evidence>
<dbReference type="GO" id="GO:0004321">
    <property type="term" value="F:fatty-acyl-CoA synthase activity"/>
    <property type="evidence" value="ECO:0007669"/>
    <property type="project" value="TreeGrafter"/>
</dbReference>
<keyword evidence="2 7" id="KW-0436">Ligase</keyword>
<dbReference type="EMBL" id="CP048882">
    <property type="protein sequence ID" value="QPP09200.1"/>
    <property type="molecule type" value="Genomic_DNA"/>
</dbReference>
<evidence type="ECO:0000313" key="8">
    <source>
        <dbReference type="Proteomes" id="UP000595046"/>
    </source>
</evidence>
<dbReference type="AlphaFoldDB" id="A0A7T1TA66"/>
<dbReference type="PANTHER" id="PTHR43605">
    <property type="entry name" value="ACYL-COENZYME A SYNTHETASE"/>
    <property type="match status" value="1"/>
</dbReference>
<dbReference type="InterPro" id="IPR045851">
    <property type="entry name" value="AMP-bd_C_sf"/>
</dbReference>
<dbReference type="InterPro" id="IPR020845">
    <property type="entry name" value="AMP-binding_CS"/>
</dbReference>
<dbReference type="RefSeq" id="WP_197352975.1">
    <property type="nucleotide sequence ID" value="NZ_CP048882.1"/>
</dbReference>
<keyword evidence="8" id="KW-1185">Reference proteome</keyword>
<evidence type="ECO:0000313" key="7">
    <source>
        <dbReference type="EMBL" id="QPP09200.1"/>
    </source>
</evidence>
<evidence type="ECO:0000256" key="4">
    <source>
        <dbReference type="ARBA" id="ARBA00022840"/>
    </source>
</evidence>
<evidence type="ECO:0000259" key="5">
    <source>
        <dbReference type="Pfam" id="PF00501"/>
    </source>
</evidence>
<dbReference type="PANTHER" id="PTHR43605:SF10">
    <property type="entry name" value="ACYL-COA SYNTHETASE MEDIUM CHAIN FAMILY MEMBER 3"/>
    <property type="match status" value="1"/>
</dbReference>
<organism evidence="7 8">
    <name type="scientific">Streptomyces bathyalis</name>
    <dbReference type="NCBI Taxonomy" id="2710756"/>
    <lineage>
        <taxon>Bacteria</taxon>
        <taxon>Bacillati</taxon>
        <taxon>Actinomycetota</taxon>
        <taxon>Actinomycetes</taxon>
        <taxon>Kitasatosporales</taxon>
        <taxon>Streptomycetaceae</taxon>
        <taxon>Streptomyces</taxon>
    </lineage>
</organism>
<dbReference type="Gene3D" id="3.40.50.12780">
    <property type="entry name" value="N-terminal domain of ligase-like"/>
    <property type="match status" value="1"/>
</dbReference>
<comment type="similarity">
    <text evidence="1">Belongs to the ATP-dependent AMP-binding enzyme family.</text>
</comment>
<dbReference type="GO" id="GO:0006633">
    <property type="term" value="P:fatty acid biosynthetic process"/>
    <property type="evidence" value="ECO:0007669"/>
    <property type="project" value="TreeGrafter"/>
</dbReference>
<accession>A0A7T1TA66</accession>
<dbReference type="GO" id="GO:0005524">
    <property type="term" value="F:ATP binding"/>
    <property type="evidence" value="ECO:0007669"/>
    <property type="project" value="UniProtKB-KW"/>
</dbReference>
<dbReference type="InterPro" id="IPR042099">
    <property type="entry name" value="ANL_N_sf"/>
</dbReference>
<dbReference type="KEGG" id="sbat:G4Z16_25425"/>
<feature type="domain" description="AMP-binding enzyme C-terminal" evidence="6">
    <location>
        <begin position="449"/>
        <end position="527"/>
    </location>
</feature>
<evidence type="ECO:0000259" key="6">
    <source>
        <dbReference type="Pfam" id="PF13193"/>
    </source>
</evidence>
<evidence type="ECO:0000256" key="1">
    <source>
        <dbReference type="ARBA" id="ARBA00006432"/>
    </source>
</evidence>
<dbReference type="Pfam" id="PF00501">
    <property type="entry name" value="AMP-binding"/>
    <property type="match status" value="1"/>
</dbReference>
<dbReference type="InterPro" id="IPR000873">
    <property type="entry name" value="AMP-dep_synth/lig_dom"/>
</dbReference>
<dbReference type="GO" id="GO:0015645">
    <property type="term" value="F:fatty acid ligase activity"/>
    <property type="evidence" value="ECO:0007669"/>
    <property type="project" value="TreeGrafter"/>
</dbReference>